<dbReference type="SUPFAM" id="SSF46689">
    <property type="entry name" value="Homeodomain-like"/>
    <property type="match status" value="1"/>
</dbReference>
<feature type="domain" description="HTH tetR-type" evidence="5">
    <location>
        <begin position="6"/>
        <end position="66"/>
    </location>
</feature>
<dbReference type="EMBL" id="CP159253">
    <property type="protein sequence ID" value="XCG49158.1"/>
    <property type="molecule type" value="Genomic_DNA"/>
</dbReference>
<sequence>MPRTKTLSDEQVLEAALKLLHESGPEALTFESVSRACGLSAATLVQRFKSKAGLKQSTLLLAWDRLDEKTARLAATVPKTPDGAVELLVALSSDYGGIETYAEGLLVLREDLRDPVLRARGAAWKASLTSSLDDCFSQVRHAPQGIGLLAASQWQGSLLWWSFDPQGRIEAFVEASLRRFIYAVVVSGSVGRRRA</sequence>
<evidence type="ECO:0000259" key="5">
    <source>
        <dbReference type="PROSITE" id="PS50977"/>
    </source>
</evidence>
<dbReference type="GO" id="GO:0003700">
    <property type="term" value="F:DNA-binding transcription factor activity"/>
    <property type="evidence" value="ECO:0007669"/>
    <property type="project" value="TreeGrafter"/>
</dbReference>
<dbReference type="Pfam" id="PF00440">
    <property type="entry name" value="TetR_N"/>
    <property type="match status" value="1"/>
</dbReference>
<gene>
    <name evidence="6" type="ORF">ABVK50_00510</name>
</gene>
<dbReference type="InterPro" id="IPR001647">
    <property type="entry name" value="HTH_TetR"/>
</dbReference>
<dbReference type="RefSeq" id="WP_353643309.1">
    <property type="nucleotide sequence ID" value="NZ_CP159253.1"/>
</dbReference>
<evidence type="ECO:0000256" key="1">
    <source>
        <dbReference type="ARBA" id="ARBA00023015"/>
    </source>
</evidence>
<dbReference type="InterPro" id="IPR009057">
    <property type="entry name" value="Homeodomain-like_sf"/>
</dbReference>
<accession>A0AAU8CQF0</accession>
<dbReference type="GO" id="GO:0000976">
    <property type="term" value="F:transcription cis-regulatory region binding"/>
    <property type="evidence" value="ECO:0007669"/>
    <property type="project" value="TreeGrafter"/>
</dbReference>
<evidence type="ECO:0000256" key="2">
    <source>
        <dbReference type="ARBA" id="ARBA00023125"/>
    </source>
</evidence>
<dbReference type="AlphaFoldDB" id="A0AAU8CQF0"/>
<dbReference type="InterPro" id="IPR050109">
    <property type="entry name" value="HTH-type_TetR-like_transc_reg"/>
</dbReference>
<reference evidence="6" key="1">
    <citation type="submission" date="2024-06" db="EMBL/GenBank/DDBJ databases">
        <title>Mesorhizobium karijinii sp. nov., a symbiont of the iconic Swainsona formosa from arid Australia.</title>
        <authorList>
            <person name="Hill Y.J."/>
            <person name="Watkin E.L.J."/>
            <person name="O'Hara G.W."/>
            <person name="Terpolilli J."/>
            <person name="Tye M.L."/>
            <person name="Kohlmeier M.G."/>
        </authorList>
    </citation>
    <scope>NUCLEOTIDE SEQUENCE</scope>
    <source>
        <strain evidence="6">WSM2240</strain>
    </source>
</reference>
<evidence type="ECO:0000256" key="4">
    <source>
        <dbReference type="PROSITE-ProRule" id="PRU00335"/>
    </source>
</evidence>
<organism evidence="6">
    <name type="scientific">Mesorhizobium sp. WSM2240</name>
    <dbReference type="NCBI Taxonomy" id="3228851"/>
    <lineage>
        <taxon>Bacteria</taxon>
        <taxon>Pseudomonadati</taxon>
        <taxon>Pseudomonadota</taxon>
        <taxon>Alphaproteobacteria</taxon>
        <taxon>Hyphomicrobiales</taxon>
        <taxon>Phyllobacteriaceae</taxon>
        <taxon>Mesorhizobium</taxon>
    </lineage>
</organism>
<keyword evidence="2 4" id="KW-0238">DNA-binding</keyword>
<dbReference type="PANTHER" id="PTHR30055:SF234">
    <property type="entry name" value="HTH-TYPE TRANSCRIPTIONAL REGULATOR BETI"/>
    <property type="match status" value="1"/>
</dbReference>
<name>A0AAU8CQF0_9HYPH</name>
<dbReference type="PROSITE" id="PS50977">
    <property type="entry name" value="HTH_TETR_2"/>
    <property type="match status" value="1"/>
</dbReference>
<proteinExistence type="predicted"/>
<keyword evidence="3" id="KW-0804">Transcription</keyword>
<protein>
    <submittedName>
        <fullName evidence="6">Helix-turn-helix domain-containing protein</fullName>
    </submittedName>
</protein>
<evidence type="ECO:0000313" key="6">
    <source>
        <dbReference type="EMBL" id="XCG49158.1"/>
    </source>
</evidence>
<dbReference type="Gene3D" id="1.10.357.10">
    <property type="entry name" value="Tetracycline Repressor, domain 2"/>
    <property type="match status" value="1"/>
</dbReference>
<keyword evidence="1" id="KW-0805">Transcription regulation</keyword>
<feature type="DNA-binding region" description="H-T-H motif" evidence="4">
    <location>
        <begin position="29"/>
        <end position="48"/>
    </location>
</feature>
<evidence type="ECO:0000256" key="3">
    <source>
        <dbReference type="ARBA" id="ARBA00023163"/>
    </source>
</evidence>
<dbReference type="PANTHER" id="PTHR30055">
    <property type="entry name" value="HTH-TYPE TRANSCRIPTIONAL REGULATOR RUTR"/>
    <property type="match status" value="1"/>
</dbReference>